<comment type="similarity">
    <text evidence="1 6">Belongs to the glycosyl hydrolase 43 family.</text>
</comment>
<feature type="non-terminal residue" evidence="8">
    <location>
        <position position="302"/>
    </location>
</feature>
<keyword evidence="4" id="KW-0119">Carbohydrate metabolism</keyword>
<accession>A0ABS4I5M3</accession>
<comment type="caution">
    <text evidence="8">The sequence shown here is derived from an EMBL/GenBank/DDBJ whole genome shotgun (WGS) entry which is preliminary data.</text>
</comment>
<name>A0ABS4I5M3_9BACL</name>
<organism evidence="8 9">
    <name type="scientific">Paenibacillus aceris</name>
    <dbReference type="NCBI Taxonomy" id="869555"/>
    <lineage>
        <taxon>Bacteria</taxon>
        <taxon>Bacillati</taxon>
        <taxon>Bacillota</taxon>
        <taxon>Bacilli</taxon>
        <taxon>Bacillales</taxon>
        <taxon>Paenibacillaceae</taxon>
        <taxon>Paenibacillus</taxon>
    </lineage>
</organism>
<dbReference type="Gene3D" id="2.115.10.20">
    <property type="entry name" value="Glycosyl hydrolase domain, family 43"/>
    <property type="match status" value="1"/>
</dbReference>
<evidence type="ECO:0000256" key="2">
    <source>
        <dbReference type="ARBA" id="ARBA00022651"/>
    </source>
</evidence>
<keyword evidence="3 6" id="KW-0378">Hydrolase</keyword>
<dbReference type="InterPro" id="IPR006710">
    <property type="entry name" value="Glyco_hydro_43"/>
</dbReference>
<gene>
    <name evidence="8" type="ORF">J2Z65_005387</name>
</gene>
<keyword evidence="2" id="KW-0624">Polysaccharide degradation</keyword>
<dbReference type="CDD" id="cd09003">
    <property type="entry name" value="GH43_XynD-like"/>
    <property type="match status" value="1"/>
</dbReference>
<evidence type="ECO:0008006" key="10">
    <source>
        <dbReference type="Google" id="ProtNLM"/>
    </source>
</evidence>
<feature type="signal peptide" evidence="7">
    <location>
        <begin position="1"/>
        <end position="25"/>
    </location>
</feature>
<dbReference type="PANTHER" id="PTHR43772:SF2">
    <property type="entry name" value="PUTATIVE (AFU_ORTHOLOGUE AFUA_2G04480)-RELATED"/>
    <property type="match status" value="1"/>
</dbReference>
<keyword evidence="7" id="KW-0732">Signal</keyword>
<keyword evidence="2" id="KW-0858">Xylan degradation</keyword>
<evidence type="ECO:0000313" key="8">
    <source>
        <dbReference type="EMBL" id="MBP1966128.1"/>
    </source>
</evidence>
<evidence type="ECO:0000313" key="9">
    <source>
        <dbReference type="Proteomes" id="UP001519344"/>
    </source>
</evidence>
<dbReference type="Proteomes" id="UP001519344">
    <property type="component" value="Unassembled WGS sequence"/>
</dbReference>
<protein>
    <recommendedName>
        <fullName evidence="10">Arabinoxylan arabinofuranohydrolase</fullName>
    </recommendedName>
</protein>
<dbReference type="RefSeq" id="WP_280526929.1">
    <property type="nucleotide sequence ID" value="NZ_JAGGKV010000019.1"/>
</dbReference>
<dbReference type="Pfam" id="PF04616">
    <property type="entry name" value="Glyco_hydro_43"/>
    <property type="match status" value="1"/>
</dbReference>
<evidence type="ECO:0000256" key="1">
    <source>
        <dbReference type="ARBA" id="ARBA00009865"/>
    </source>
</evidence>
<evidence type="ECO:0000256" key="4">
    <source>
        <dbReference type="ARBA" id="ARBA00023277"/>
    </source>
</evidence>
<keyword evidence="5 6" id="KW-0326">Glycosidase</keyword>
<reference evidence="8 9" key="1">
    <citation type="submission" date="2021-03" db="EMBL/GenBank/DDBJ databases">
        <title>Genomic Encyclopedia of Type Strains, Phase IV (KMG-IV): sequencing the most valuable type-strain genomes for metagenomic binning, comparative biology and taxonomic classification.</title>
        <authorList>
            <person name="Goeker M."/>
        </authorList>
    </citation>
    <scope>NUCLEOTIDE SEQUENCE [LARGE SCALE GENOMIC DNA]</scope>
    <source>
        <strain evidence="8 9">DSM 24950</strain>
    </source>
</reference>
<dbReference type="SUPFAM" id="SSF75005">
    <property type="entry name" value="Arabinanase/levansucrase/invertase"/>
    <property type="match status" value="1"/>
</dbReference>
<feature type="chain" id="PRO_5046267544" description="Arabinoxylan arabinofuranohydrolase" evidence="7">
    <location>
        <begin position="26"/>
        <end position="302"/>
    </location>
</feature>
<evidence type="ECO:0000256" key="5">
    <source>
        <dbReference type="ARBA" id="ARBA00023295"/>
    </source>
</evidence>
<sequence>MKKWQKMLGMTMALTLALTAIPVTAKVEAAATSVTPALAKTPGKNNPLFTQKFGADPFAMVYNGRVYVYMTNDIFEYNADGTVKDNGYGKINKITVVSSDDMVNWTDHGEIPVAGSQGAAKWANNSWAPAAAHKTIDGKEKFFLYFADSANGIGVLEADSPIGPFRDPIGKPLVSRNTPGANDVTWLFDPAVLVDDDGSGYLYFGGGVPTGKDADPGTARVAKLGADMTSLDLTASGGTVKPINPPFLFEDSGINKYNGKYYYSYCTNFSGAHPSDIPTGTIAYMVSDNPLGPFTYEKTILP</sequence>
<evidence type="ECO:0000256" key="6">
    <source>
        <dbReference type="RuleBase" id="RU361187"/>
    </source>
</evidence>
<evidence type="ECO:0000256" key="3">
    <source>
        <dbReference type="ARBA" id="ARBA00022801"/>
    </source>
</evidence>
<keyword evidence="9" id="KW-1185">Reference proteome</keyword>
<dbReference type="EMBL" id="JAGGKV010000019">
    <property type="protein sequence ID" value="MBP1966128.1"/>
    <property type="molecule type" value="Genomic_DNA"/>
</dbReference>
<dbReference type="PANTHER" id="PTHR43772">
    <property type="entry name" value="ENDO-1,4-BETA-XYLANASE"/>
    <property type="match status" value="1"/>
</dbReference>
<dbReference type="InterPro" id="IPR052176">
    <property type="entry name" value="Glycosyl_Hydrlase_43_Enz"/>
</dbReference>
<proteinExistence type="inferred from homology"/>
<dbReference type="InterPro" id="IPR023296">
    <property type="entry name" value="Glyco_hydro_beta-prop_sf"/>
</dbReference>
<evidence type="ECO:0000256" key="7">
    <source>
        <dbReference type="SAM" id="SignalP"/>
    </source>
</evidence>